<dbReference type="Pfam" id="PF00881">
    <property type="entry name" value="Nitroreductase"/>
    <property type="match status" value="1"/>
</dbReference>
<dbReference type="CDD" id="cd02142">
    <property type="entry name" value="McbC_SagB-like_oxidoreductase"/>
    <property type="match status" value="1"/>
</dbReference>
<evidence type="ECO:0000313" key="2">
    <source>
        <dbReference type="EMBL" id="MFC4857363.1"/>
    </source>
</evidence>
<proteinExistence type="predicted"/>
<gene>
    <name evidence="2" type="ORF">ACFPCV_28020</name>
</gene>
<dbReference type="Gene3D" id="3.40.109.10">
    <property type="entry name" value="NADH Oxidase"/>
    <property type="match status" value="2"/>
</dbReference>
<accession>A0ABV9S6L9</accession>
<sequence>MRQAGTLHSEVTDAGGTATIVAARRVVQARRDAWERMTILSPDTGVVDYPAYSAGVDKALTVISAGFPETLRSVPSAGAVYPFELYILAHEGDGPGLFHVDPARRVCRRIAVGPAEWDAMGLPSLAAGDALLFVVSRPWLSMRKYGDRGYLYTQIDVAHLAANLVGIAGDLGFTAGLRLGFARGLVADILDIGSRCREVHSVLHLSSGDADGVTGWAMRDARGADAGVEGPSWLEAACWTSLSPLLDRLGHEDTGAVAVSARALTSLRGEFGEPFHSGAGWTALSRNRRSSKEFAQSGLGRSLLWRALAACQSPLVTDVAGGQVGLTLLVRDVPGQAPGVYPLTGDGADVPGVVPSGEEIVHACMHQAHLRNAAAFVVMHTERDVLVAEGRGMRDTLFRVGALGQLLYLGATDAGVGVTGVGGFDAERWRRLARLSLDQEPLYLVAFGADDAAEVKWDQLQTAYAQNER</sequence>
<protein>
    <submittedName>
        <fullName evidence="2">Nitroreductase family protein</fullName>
    </submittedName>
</protein>
<dbReference type="PANTHER" id="PTHR43745:SF2">
    <property type="entry name" value="NITROREDUCTASE MJ1384-RELATED"/>
    <property type="match status" value="1"/>
</dbReference>
<dbReference type="InterPro" id="IPR000415">
    <property type="entry name" value="Nitroreductase-like"/>
</dbReference>
<dbReference type="EMBL" id="JBHSIS010000017">
    <property type="protein sequence ID" value="MFC4857363.1"/>
    <property type="molecule type" value="Genomic_DNA"/>
</dbReference>
<dbReference type="InterPro" id="IPR052544">
    <property type="entry name" value="Bacteriocin_Proc_Enz"/>
</dbReference>
<reference evidence="3" key="1">
    <citation type="journal article" date="2019" name="Int. J. Syst. Evol. Microbiol.">
        <title>The Global Catalogue of Microorganisms (GCM) 10K type strain sequencing project: providing services to taxonomists for standard genome sequencing and annotation.</title>
        <authorList>
            <consortium name="The Broad Institute Genomics Platform"/>
            <consortium name="The Broad Institute Genome Sequencing Center for Infectious Disease"/>
            <person name="Wu L."/>
            <person name="Ma J."/>
        </authorList>
    </citation>
    <scope>NUCLEOTIDE SEQUENCE [LARGE SCALE GENOMIC DNA]</scope>
    <source>
        <strain evidence="3">ZS-22-S1</strain>
    </source>
</reference>
<name>A0ABV9S6L9_9PSEU</name>
<dbReference type="PANTHER" id="PTHR43745">
    <property type="entry name" value="NITROREDUCTASE MJ1384-RELATED"/>
    <property type="match status" value="1"/>
</dbReference>
<comment type="caution">
    <text evidence="2">The sequence shown here is derived from an EMBL/GenBank/DDBJ whole genome shotgun (WGS) entry which is preliminary data.</text>
</comment>
<dbReference type="Proteomes" id="UP001595859">
    <property type="component" value="Unassembled WGS sequence"/>
</dbReference>
<evidence type="ECO:0000259" key="1">
    <source>
        <dbReference type="Pfam" id="PF00881"/>
    </source>
</evidence>
<dbReference type="SUPFAM" id="SSF55469">
    <property type="entry name" value="FMN-dependent nitroreductase-like"/>
    <property type="match status" value="2"/>
</dbReference>
<organism evidence="2 3">
    <name type="scientific">Actinophytocola glycyrrhizae</name>
    <dbReference type="NCBI Taxonomy" id="2044873"/>
    <lineage>
        <taxon>Bacteria</taxon>
        <taxon>Bacillati</taxon>
        <taxon>Actinomycetota</taxon>
        <taxon>Actinomycetes</taxon>
        <taxon>Pseudonocardiales</taxon>
        <taxon>Pseudonocardiaceae</taxon>
    </lineage>
</organism>
<feature type="domain" description="Nitroreductase" evidence="1">
    <location>
        <begin position="361"/>
        <end position="448"/>
    </location>
</feature>
<dbReference type="InterPro" id="IPR029479">
    <property type="entry name" value="Nitroreductase"/>
</dbReference>
<evidence type="ECO:0000313" key="3">
    <source>
        <dbReference type="Proteomes" id="UP001595859"/>
    </source>
</evidence>
<keyword evidence="3" id="KW-1185">Reference proteome</keyword>